<keyword evidence="1" id="KW-1133">Transmembrane helix</keyword>
<dbReference type="EMBL" id="LANI01000001">
    <property type="protein sequence ID" value="KKJ78704.1"/>
    <property type="molecule type" value="Genomic_DNA"/>
</dbReference>
<accession>A0A0M2RE47</accession>
<feature type="transmembrane region" description="Helical" evidence="1">
    <location>
        <begin position="6"/>
        <end position="23"/>
    </location>
</feature>
<keyword evidence="3" id="KW-1185">Reference proteome</keyword>
<dbReference type="OrthoDB" id="9009248at2"/>
<feature type="transmembrane region" description="Helical" evidence="1">
    <location>
        <begin position="68"/>
        <end position="87"/>
    </location>
</feature>
<sequence>MIVLQTLGGLAAFIGVLWAFLAFNNHCAEKFEYQFFTKLSFIIVGIAVGLLWIGNEWRLNSIAENGDILNGTILMIIGVCIGLFLIIQNFRATNFLYGFGGSIVQISVFSILAYFGVIILILGVFLSVIASLGAKRVHVVNQ</sequence>
<organism evidence="2 3">
    <name type="scientific">Kiloniella litopenaei</name>
    <dbReference type="NCBI Taxonomy" id="1549748"/>
    <lineage>
        <taxon>Bacteria</taxon>
        <taxon>Pseudomonadati</taxon>
        <taxon>Pseudomonadota</taxon>
        <taxon>Alphaproteobacteria</taxon>
        <taxon>Rhodospirillales</taxon>
        <taxon>Kiloniellaceae</taxon>
        <taxon>Kiloniella</taxon>
    </lineage>
</organism>
<feature type="transmembrane region" description="Helical" evidence="1">
    <location>
        <begin position="108"/>
        <end position="132"/>
    </location>
</feature>
<evidence type="ECO:0000256" key="1">
    <source>
        <dbReference type="SAM" id="Phobius"/>
    </source>
</evidence>
<dbReference type="RefSeq" id="WP_046501798.1">
    <property type="nucleotide sequence ID" value="NZ_LANI01000001.1"/>
</dbReference>
<keyword evidence="1" id="KW-0812">Transmembrane</keyword>
<comment type="caution">
    <text evidence="2">The sequence shown here is derived from an EMBL/GenBank/DDBJ whole genome shotgun (WGS) entry which is preliminary data.</text>
</comment>
<feature type="transmembrane region" description="Helical" evidence="1">
    <location>
        <begin position="35"/>
        <end position="53"/>
    </location>
</feature>
<dbReference type="Proteomes" id="UP000034491">
    <property type="component" value="Unassembled WGS sequence"/>
</dbReference>
<gene>
    <name evidence="2" type="ORF">WH95_01060</name>
</gene>
<name>A0A0M2RE47_9PROT</name>
<protein>
    <submittedName>
        <fullName evidence="2">Uncharacterized protein</fullName>
    </submittedName>
</protein>
<proteinExistence type="predicted"/>
<evidence type="ECO:0000313" key="3">
    <source>
        <dbReference type="Proteomes" id="UP000034491"/>
    </source>
</evidence>
<evidence type="ECO:0000313" key="2">
    <source>
        <dbReference type="EMBL" id="KKJ78704.1"/>
    </source>
</evidence>
<keyword evidence="1" id="KW-0472">Membrane</keyword>
<reference evidence="2 3" key="1">
    <citation type="submission" date="2015-03" db="EMBL/GenBank/DDBJ databases">
        <title>Genome sequence of Kiloniella sp. P1-1, isolated from the gut microflora of Pacific white shrimp, Penaeus vannamei.</title>
        <authorList>
            <person name="Shao Z."/>
            <person name="Wang L."/>
            <person name="Li X."/>
        </authorList>
    </citation>
    <scope>NUCLEOTIDE SEQUENCE [LARGE SCALE GENOMIC DNA]</scope>
    <source>
        <strain evidence="2 3">P1-1</strain>
    </source>
</reference>
<dbReference type="AlphaFoldDB" id="A0A0M2RE47"/>